<dbReference type="PANTHER" id="PTHR21493">
    <property type="entry name" value="CGI-141-RELATED/LIPASE CONTAINING PROTEIN"/>
    <property type="match status" value="1"/>
</dbReference>
<dbReference type="GO" id="GO:0005829">
    <property type="term" value="C:cytosol"/>
    <property type="evidence" value="ECO:0007669"/>
    <property type="project" value="GOC"/>
</dbReference>
<dbReference type="GO" id="GO:0000139">
    <property type="term" value="C:Golgi membrane"/>
    <property type="evidence" value="ECO:0007669"/>
    <property type="project" value="UniProtKB-SubCell"/>
</dbReference>
<feature type="transmembrane region" description="Helical" evidence="7">
    <location>
        <begin position="36"/>
        <end position="59"/>
    </location>
</feature>
<name>A0A1E3QU48_9ASCO</name>
<evidence type="ECO:0000313" key="9">
    <source>
        <dbReference type="Proteomes" id="UP000094336"/>
    </source>
</evidence>
<keyword evidence="9" id="KW-1185">Reference proteome</keyword>
<keyword evidence="2 7" id="KW-0812">Transmembrane</keyword>
<keyword evidence="5 7" id="KW-0472">Membrane</keyword>
<dbReference type="OrthoDB" id="204784at2759"/>
<gene>
    <name evidence="8" type="ORF">BABINDRAFT_47552</name>
</gene>
<dbReference type="GO" id="GO:0042147">
    <property type="term" value="P:retrograde transport, endosome to Golgi"/>
    <property type="evidence" value="ECO:0007669"/>
    <property type="project" value="EnsemblFungi"/>
</dbReference>
<dbReference type="Pfam" id="PF04178">
    <property type="entry name" value="Got1"/>
    <property type="match status" value="1"/>
</dbReference>
<evidence type="ECO:0000256" key="5">
    <source>
        <dbReference type="ARBA" id="ARBA00023136"/>
    </source>
</evidence>
<reference evidence="9" key="1">
    <citation type="submission" date="2016-05" db="EMBL/GenBank/DDBJ databases">
        <title>Comparative genomics of biotechnologically important yeasts.</title>
        <authorList>
            <consortium name="DOE Joint Genome Institute"/>
            <person name="Riley R."/>
            <person name="Haridas S."/>
            <person name="Wolfe K.H."/>
            <person name="Lopes M.R."/>
            <person name="Hittinger C.T."/>
            <person name="Goker M."/>
            <person name="Salamov A."/>
            <person name="Wisecaver J."/>
            <person name="Long T.M."/>
            <person name="Aerts A.L."/>
            <person name="Barry K."/>
            <person name="Choi C."/>
            <person name="Clum A."/>
            <person name="Coughlan A.Y."/>
            <person name="Deshpande S."/>
            <person name="Douglass A.P."/>
            <person name="Hanson S.J."/>
            <person name="Klenk H.-P."/>
            <person name="Labutti K."/>
            <person name="Lapidus A."/>
            <person name="Lindquist E."/>
            <person name="Lipzen A."/>
            <person name="Meier-Kolthoff J.P."/>
            <person name="Ohm R.A."/>
            <person name="Otillar R.P."/>
            <person name="Pangilinan J."/>
            <person name="Peng Y."/>
            <person name="Rokas A."/>
            <person name="Rosa C.A."/>
            <person name="Scheuner C."/>
            <person name="Sibirny A.A."/>
            <person name="Slot J.C."/>
            <person name="Stielow J.B."/>
            <person name="Sun H."/>
            <person name="Kurtzman C.P."/>
            <person name="Blackwell M."/>
            <person name="Grigoriev I.V."/>
            <person name="Jeffries T.W."/>
        </authorList>
    </citation>
    <scope>NUCLEOTIDE SEQUENCE [LARGE SCALE GENOMIC DNA]</scope>
    <source>
        <strain evidence="9">NRRL Y-12698</strain>
    </source>
</reference>
<evidence type="ECO:0000256" key="3">
    <source>
        <dbReference type="ARBA" id="ARBA00022989"/>
    </source>
</evidence>
<protein>
    <submittedName>
        <fullName evidence="8">Uncharacterized protein</fullName>
    </submittedName>
</protein>
<evidence type="ECO:0000256" key="4">
    <source>
        <dbReference type="ARBA" id="ARBA00023034"/>
    </source>
</evidence>
<evidence type="ECO:0000256" key="6">
    <source>
        <dbReference type="ARBA" id="ARBA00025799"/>
    </source>
</evidence>
<proteinExistence type="inferred from homology"/>
<feature type="transmembrane region" description="Helical" evidence="7">
    <location>
        <begin position="12"/>
        <end position="30"/>
    </location>
</feature>
<dbReference type="GO" id="GO:0006888">
    <property type="term" value="P:endoplasmic reticulum to Golgi vesicle-mediated transport"/>
    <property type="evidence" value="ECO:0007669"/>
    <property type="project" value="EnsemblFungi"/>
</dbReference>
<organism evidence="8 9">
    <name type="scientific">Babjeviella inositovora NRRL Y-12698</name>
    <dbReference type="NCBI Taxonomy" id="984486"/>
    <lineage>
        <taxon>Eukaryota</taxon>
        <taxon>Fungi</taxon>
        <taxon>Dikarya</taxon>
        <taxon>Ascomycota</taxon>
        <taxon>Saccharomycotina</taxon>
        <taxon>Pichiomycetes</taxon>
        <taxon>Serinales incertae sedis</taxon>
        <taxon>Babjeviella</taxon>
    </lineage>
</organism>
<dbReference type="STRING" id="984486.A0A1E3QU48"/>
<dbReference type="EMBL" id="KV454429">
    <property type="protein sequence ID" value="ODQ80532.1"/>
    <property type="molecule type" value="Genomic_DNA"/>
</dbReference>
<dbReference type="GeneID" id="30149982"/>
<keyword evidence="3 7" id="KW-1133">Transmembrane helix</keyword>
<dbReference type="RefSeq" id="XP_018985860.1">
    <property type="nucleotide sequence ID" value="XM_019132129.1"/>
</dbReference>
<evidence type="ECO:0000256" key="2">
    <source>
        <dbReference type="ARBA" id="ARBA00022692"/>
    </source>
</evidence>
<dbReference type="Proteomes" id="UP000094336">
    <property type="component" value="Unassembled WGS sequence"/>
</dbReference>
<dbReference type="InterPro" id="IPR007305">
    <property type="entry name" value="Vesicle_transpt_Got1/SFT2"/>
</dbReference>
<keyword evidence="4" id="KW-0333">Golgi apparatus</keyword>
<comment type="similarity">
    <text evidence="6">Belongs to the GOT1 family.</text>
</comment>
<accession>A0A1E3QU48</accession>
<dbReference type="GO" id="GO:0030134">
    <property type="term" value="C:COPII-coated ER to Golgi transport vesicle"/>
    <property type="evidence" value="ECO:0007669"/>
    <property type="project" value="EnsemblFungi"/>
</dbReference>
<dbReference type="PANTHER" id="PTHR21493:SF9">
    <property type="entry name" value="GOLGI TRANSPORT PROTEIN 1-RELATED"/>
    <property type="match status" value="1"/>
</dbReference>
<dbReference type="GO" id="GO:0005783">
    <property type="term" value="C:endoplasmic reticulum"/>
    <property type="evidence" value="ECO:0007669"/>
    <property type="project" value="EnsemblFungi"/>
</dbReference>
<dbReference type="InterPro" id="IPR045176">
    <property type="entry name" value="Got1"/>
</dbReference>
<feature type="transmembrane region" description="Helical" evidence="7">
    <location>
        <begin position="84"/>
        <end position="109"/>
    </location>
</feature>
<comment type="subcellular location">
    <subcellularLocation>
        <location evidence="1">Golgi apparatus membrane</location>
        <topology evidence="1">Multi-pass membrane protein</topology>
    </subcellularLocation>
</comment>
<evidence type="ECO:0000256" key="7">
    <source>
        <dbReference type="SAM" id="Phobius"/>
    </source>
</evidence>
<evidence type="ECO:0000313" key="8">
    <source>
        <dbReference type="EMBL" id="ODQ80532.1"/>
    </source>
</evidence>
<dbReference type="GO" id="GO:0000137">
    <property type="term" value="C:Golgi cis cisterna"/>
    <property type="evidence" value="ECO:0007669"/>
    <property type="project" value="EnsemblFungi"/>
</dbReference>
<evidence type="ECO:0000256" key="1">
    <source>
        <dbReference type="ARBA" id="ARBA00004653"/>
    </source>
</evidence>
<sequence>MIWLSELQKFGVAFTAAGVLFFIFGVLTFFDAALLALGNILFVIGLILIIGPQKTVAFFTRPQKRRGTICFVIGIMLILSKRSFIGFFVECFGILGLFGDFFAVVVQFLRSLPYIGDVLSHPAVAPFIDRIAGVNHLPV</sequence>
<dbReference type="AlphaFoldDB" id="A0A1E3QU48"/>